<evidence type="ECO:0000259" key="6">
    <source>
        <dbReference type="Pfam" id="PF17675"/>
    </source>
</evidence>
<keyword evidence="8" id="KW-1185">Reference proteome</keyword>
<keyword evidence="2" id="KW-0072">Autophagy</keyword>
<evidence type="ECO:0000313" key="7">
    <source>
        <dbReference type="EMBL" id="KAK7825421.1"/>
    </source>
</evidence>
<feature type="coiled-coil region" evidence="3">
    <location>
        <begin position="151"/>
        <end position="234"/>
    </location>
</feature>
<name>A0AAW0JGC2_MYOGA</name>
<dbReference type="GO" id="GO:0045324">
    <property type="term" value="P:late endosome to vacuole transport"/>
    <property type="evidence" value="ECO:0007669"/>
    <property type="project" value="TreeGrafter"/>
</dbReference>
<evidence type="ECO:0008006" key="9">
    <source>
        <dbReference type="Google" id="ProtNLM"/>
    </source>
</evidence>
<dbReference type="EMBL" id="JBBHLL010000040">
    <property type="protein sequence ID" value="KAK7825421.1"/>
    <property type="molecule type" value="Genomic_DNA"/>
</dbReference>
<dbReference type="GO" id="GO:0034271">
    <property type="term" value="C:phosphatidylinositol 3-kinase complex, class III, type I"/>
    <property type="evidence" value="ECO:0007669"/>
    <property type="project" value="TreeGrafter"/>
</dbReference>
<dbReference type="PANTHER" id="PTHR12768:SF5">
    <property type="entry name" value="BECLIN-2"/>
    <property type="match status" value="1"/>
</dbReference>
<dbReference type="GO" id="GO:0006995">
    <property type="term" value="P:cellular response to nitrogen starvation"/>
    <property type="evidence" value="ECO:0007669"/>
    <property type="project" value="TreeGrafter"/>
</dbReference>
<dbReference type="Pfam" id="PF04111">
    <property type="entry name" value="APG6"/>
    <property type="match status" value="1"/>
</dbReference>
<comment type="similarity">
    <text evidence="1">Belongs to the beclin family.</text>
</comment>
<evidence type="ECO:0000256" key="3">
    <source>
        <dbReference type="SAM" id="Coils"/>
    </source>
</evidence>
<feature type="region of interest" description="Disordered" evidence="4">
    <location>
        <begin position="24"/>
        <end position="55"/>
    </location>
</feature>
<dbReference type="InterPro" id="IPR040455">
    <property type="entry name" value="Atg6_BARA"/>
</dbReference>
<comment type="caution">
    <text evidence="7">The sequence shown here is derived from an EMBL/GenBank/DDBJ whole genome shotgun (WGS) entry which is preliminary data.</text>
</comment>
<reference evidence="7 8" key="1">
    <citation type="journal article" date="2023" name="bioRxiv">
        <title>Conserved and derived expression patterns and positive selection on dental genes reveal complex evolutionary context of ever-growing rodent molars.</title>
        <authorList>
            <person name="Calamari Z.T."/>
            <person name="Song A."/>
            <person name="Cohen E."/>
            <person name="Akter M."/>
            <person name="Roy R.D."/>
            <person name="Hallikas O."/>
            <person name="Christensen M.M."/>
            <person name="Li P."/>
            <person name="Marangoni P."/>
            <person name="Jernvall J."/>
            <person name="Klein O.D."/>
        </authorList>
    </citation>
    <scope>NUCLEOTIDE SEQUENCE [LARGE SCALE GENOMIC DNA]</scope>
    <source>
        <strain evidence="7">V071</strain>
    </source>
</reference>
<dbReference type="GO" id="GO:0030674">
    <property type="term" value="F:protein-macromolecule adaptor activity"/>
    <property type="evidence" value="ECO:0007669"/>
    <property type="project" value="TreeGrafter"/>
</dbReference>
<feature type="domain" description="Atg6 BARA" evidence="5">
    <location>
        <begin position="231"/>
        <end position="410"/>
    </location>
</feature>
<proteinExistence type="inferred from homology"/>
<feature type="compositionally biased region" description="Low complexity" evidence="4">
    <location>
        <begin position="35"/>
        <end position="55"/>
    </location>
</feature>
<dbReference type="InterPro" id="IPR007243">
    <property type="entry name" value="Atg6/Beclin"/>
</dbReference>
<sequence>MSSTLFLCQRCNQPLKLSQKLRTMQEGPLETQQHASPSPRARTSSSPLPDWGQSSQSSSCSTFSLLGELTAQRTLNTIQNVVLETFEILSGQKDVDHPLCVDCTDNLLRELDAQLTVVEADTQKYRSFLERESLVSEEEREAMHVELWAELRSLEKEEARLAQELKDVDRQHARIEAELRAAQAESRELEQQEEQDLKDYALLTMEELELTDELSSVEKRLAHAQKQLRRLRETDIFNITFTILDEGPLGIINNFRLGRLPGVQVGWNEINAAWGQAALLLFSLSKTAGLQFQRYQLVPCGNHSYLKPLAGDGVLLLFSDGSHRIFHNNKFDRGMKAFLDCLQQFVEEAEKKEGLFLPYRIHVKGGMLEDARDSGECCSITTHLNSEEEWTKALKFMLTNLKLILAWASSRYCFKMEPDWSHFE</sequence>
<dbReference type="InterPro" id="IPR041691">
    <property type="entry name" value="Atg6/beclin_CC"/>
</dbReference>
<evidence type="ECO:0000259" key="5">
    <source>
        <dbReference type="Pfam" id="PF04111"/>
    </source>
</evidence>
<dbReference type="GO" id="GO:0000045">
    <property type="term" value="P:autophagosome assembly"/>
    <property type="evidence" value="ECO:0007669"/>
    <property type="project" value="TreeGrafter"/>
</dbReference>
<evidence type="ECO:0000256" key="1">
    <source>
        <dbReference type="ARBA" id="ARBA00005965"/>
    </source>
</evidence>
<accession>A0AAW0JGC2</accession>
<feature type="domain" description="Atg6/beclin coiled-coil" evidence="6">
    <location>
        <begin position="98"/>
        <end position="228"/>
    </location>
</feature>
<organism evidence="7 8">
    <name type="scientific">Myodes glareolus</name>
    <name type="common">Bank vole</name>
    <name type="synonym">Clethrionomys glareolus</name>
    <dbReference type="NCBI Taxonomy" id="447135"/>
    <lineage>
        <taxon>Eukaryota</taxon>
        <taxon>Metazoa</taxon>
        <taxon>Chordata</taxon>
        <taxon>Craniata</taxon>
        <taxon>Vertebrata</taxon>
        <taxon>Euteleostomi</taxon>
        <taxon>Mammalia</taxon>
        <taxon>Eutheria</taxon>
        <taxon>Euarchontoglires</taxon>
        <taxon>Glires</taxon>
        <taxon>Rodentia</taxon>
        <taxon>Myomorpha</taxon>
        <taxon>Muroidea</taxon>
        <taxon>Cricetidae</taxon>
        <taxon>Arvicolinae</taxon>
        <taxon>Myodes</taxon>
    </lineage>
</organism>
<dbReference type="Proteomes" id="UP001488838">
    <property type="component" value="Unassembled WGS sequence"/>
</dbReference>
<dbReference type="GO" id="GO:0000407">
    <property type="term" value="C:phagophore assembly site"/>
    <property type="evidence" value="ECO:0007669"/>
    <property type="project" value="TreeGrafter"/>
</dbReference>
<dbReference type="InterPro" id="IPR038274">
    <property type="entry name" value="Atg6/Beclin_C_sf"/>
</dbReference>
<keyword evidence="3" id="KW-0175">Coiled coil</keyword>
<dbReference type="PANTHER" id="PTHR12768">
    <property type="entry name" value="BECLIN 1"/>
    <property type="match status" value="1"/>
</dbReference>
<protein>
    <recommendedName>
        <fullName evidence="9">Beclin-2</fullName>
    </recommendedName>
</protein>
<dbReference type="GO" id="GO:0034272">
    <property type="term" value="C:phosphatidylinositol 3-kinase complex, class III, type II"/>
    <property type="evidence" value="ECO:0007669"/>
    <property type="project" value="TreeGrafter"/>
</dbReference>
<dbReference type="Pfam" id="PF17675">
    <property type="entry name" value="APG6_N"/>
    <property type="match status" value="1"/>
</dbReference>
<dbReference type="AlphaFoldDB" id="A0AAW0JGC2"/>
<dbReference type="Gene3D" id="1.10.418.40">
    <property type="entry name" value="Autophagy protein 6/Beclin 1"/>
    <property type="match status" value="1"/>
</dbReference>
<gene>
    <name evidence="7" type="ORF">U0070_012221</name>
</gene>
<dbReference type="GO" id="GO:0000423">
    <property type="term" value="P:mitophagy"/>
    <property type="evidence" value="ECO:0007669"/>
    <property type="project" value="TreeGrafter"/>
</dbReference>
<evidence type="ECO:0000256" key="2">
    <source>
        <dbReference type="ARBA" id="ARBA00023006"/>
    </source>
</evidence>
<dbReference type="GO" id="GO:0043548">
    <property type="term" value="F:phosphatidylinositol 3-kinase binding"/>
    <property type="evidence" value="ECO:0007669"/>
    <property type="project" value="TreeGrafter"/>
</dbReference>
<evidence type="ECO:0000313" key="8">
    <source>
        <dbReference type="Proteomes" id="UP001488838"/>
    </source>
</evidence>
<evidence type="ECO:0000256" key="4">
    <source>
        <dbReference type="SAM" id="MobiDB-lite"/>
    </source>
</evidence>